<feature type="transmembrane region" description="Helical" evidence="1">
    <location>
        <begin position="142"/>
        <end position="163"/>
    </location>
</feature>
<sequence>MVARALLQVILLLNVLCLLLVTWLQSSMPTLESAFTPSSLGIALAVVVLSMGATMLVGIPEPSGSSIILFTFKFQLYSFELIVWSAVVGMSIGIHFKTSLMVTILVLPWVLATLTIWSFAILFYPALVYVTQNWSTHFPAQTMFSTVVVAGTLSLMLTVLGLLTTHVTTLLGEITIIWGEVTALLKTLLATLFGHVTVRVLPRGGSAEQVPLVTLAETSTLESYEKVLILC</sequence>
<feature type="transmembrane region" description="Helical" evidence="1">
    <location>
        <begin position="40"/>
        <end position="59"/>
    </location>
</feature>
<gene>
    <name evidence="2" type="ORF">D9757_013379</name>
</gene>
<dbReference type="EMBL" id="JAACJN010000378">
    <property type="protein sequence ID" value="KAF5345375.1"/>
    <property type="molecule type" value="Genomic_DNA"/>
</dbReference>
<keyword evidence="1" id="KW-0472">Membrane</keyword>
<reference evidence="2 3" key="1">
    <citation type="journal article" date="2020" name="ISME J.">
        <title>Uncovering the hidden diversity of litter-decomposition mechanisms in mushroom-forming fungi.</title>
        <authorList>
            <person name="Floudas D."/>
            <person name="Bentzer J."/>
            <person name="Ahren D."/>
            <person name="Johansson T."/>
            <person name="Persson P."/>
            <person name="Tunlid A."/>
        </authorList>
    </citation>
    <scope>NUCLEOTIDE SEQUENCE [LARGE SCALE GENOMIC DNA]</scope>
    <source>
        <strain evidence="2 3">CBS 406.79</strain>
    </source>
</reference>
<dbReference type="AlphaFoldDB" id="A0A8H5CPA7"/>
<organism evidence="2 3">
    <name type="scientific">Collybiopsis confluens</name>
    <dbReference type="NCBI Taxonomy" id="2823264"/>
    <lineage>
        <taxon>Eukaryota</taxon>
        <taxon>Fungi</taxon>
        <taxon>Dikarya</taxon>
        <taxon>Basidiomycota</taxon>
        <taxon>Agaricomycotina</taxon>
        <taxon>Agaricomycetes</taxon>
        <taxon>Agaricomycetidae</taxon>
        <taxon>Agaricales</taxon>
        <taxon>Marasmiineae</taxon>
        <taxon>Omphalotaceae</taxon>
        <taxon>Collybiopsis</taxon>
    </lineage>
</organism>
<evidence type="ECO:0000313" key="3">
    <source>
        <dbReference type="Proteomes" id="UP000518752"/>
    </source>
</evidence>
<name>A0A8H5CPA7_9AGAR</name>
<keyword evidence="3" id="KW-1185">Reference proteome</keyword>
<dbReference type="Proteomes" id="UP000518752">
    <property type="component" value="Unassembled WGS sequence"/>
</dbReference>
<protein>
    <submittedName>
        <fullName evidence="2">Uncharacterized protein</fullName>
    </submittedName>
</protein>
<feature type="transmembrane region" description="Helical" evidence="1">
    <location>
        <begin position="102"/>
        <end position="130"/>
    </location>
</feature>
<accession>A0A8H5CPA7</accession>
<evidence type="ECO:0000256" key="1">
    <source>
        <dbReference type="SAM" id="Phobius"/>
    </source>
</evidence>
<feature type="transmembrane region" description="Helical" evidence="1">
    <location>
        <begin position="175"/>
        <end position="193"/>
    </location>
</feature>
<feature type="transmembrane region" description="Helical" evidence="1">
    <location>
        <begin position="79"/>
        <end position="96"/>
    </location>
</feature>
<proteinExistence type="predicted"/>
<comment type="caution">
    <text evidence="2">The sequence shown here is derived from an EMBL/GenBank/DDBJ whole genome shotgun (WGS) entry which is preliminary data.</text>
</comment>
<keyword evidence="1" id="KW-1133">Transmembrane helix</keyword>
<evidence type="ECO:0000313" key="2">
    <source>
        <dbReference type="EMBL" id="KAF5345375.1"/>
    </source>
</evidence>
<keyword evidence="1" id="KW-0812">Transmembrane</keyword>